<dbReference type="KEGG" id="cput:CONPUDRAFT_36856"/>
<evidence type="ECO:0000313" key="7">
    <source>
        <dbReference type="EMBL" id="EIW74484.1"/>
    </source>
</evidence>
<dbReference type="InterPro" id="IPR052035">
    <property type="entry name" value="ZnF_BED_domain_contain"/>
</dbReference>
<dbReference type="PANTHER" id="PTHR46481:SF10">
    <property type="entry name" value="ZINC FINGER BED DOMAIN-CONTAINING PROTEIN 39"/>
    <property type="match status" value="1"/>
</dbReference>
<dbReference type="InterPro" id="IPR012337">
    <property type="entry name" value="RNaseH-like_sf"/>
</dbReference>
<keyword evidence="5" id="KW-0539">Nucleus</keyword>
<gene>
    <name evidence="7" type="ORF">CONPUDRAFT_36856</name>
</gene>
<dbReference type="GO" id="GO:0008270">
    <property type="term" value="F:zinc ion binding"/>
    <property type="evidence" value="ECO:0007669"/>
    <property type="project" value="UniProtKB-KW"/>
</dbReference>
<evidence type="ECO:0000256" key="5">
    <source>
        <dbReference type="ARBA" id="ARBA00023242"/>
    </source>
</evidence>
<feature type="non-terminal residue" evidence="7">
    <location>
        <position position="369"/>
    </location>
</feature>
<evidence type="ECO:0000256" key="1">
    <source>
        <dbReference type="ARBA" id="ARBA00004123"/>
    </source>
</evidence>
<dbReference type="PANTHER" id="PTHR46481">
    <property type="entry name" value="ZINC FINGER BED DOMAIN-CONTAINING PROTEIN 4"/>
    <property type="match status" value="1"/>
</dbReference>
<evidence type="ECO:0000256" key="2">
    <source>
        <dbReference type="ARBA" id="ARBA00022723"/>
    </source>
</evidence>
<dbReference type="SUPFAM" id="SSF53098">
    <property type="entry name" value="Ribonuclease H-like"/>
    <property type="match status" value="1"/>
</dbReference>
<feature type="domain" description="HAT C-terminal dimerisation" evidence="6">
    <location>
        <begin position="278"/>
        <end position="350"/>
    </location>
</feature>
<evidence type="ECO:0000256" key="4">
    <source>
        <dbReference type="ARBA" id="ARBA00022833"/>
    </source>
</evidence>
<evidence type="ECO:0000259" key="6">
    <source>
        <dbReference type="Pfam" id="PF05699"/>
    </source>
</evidence>
<dbReference type="RefSeq" id="XP_007775324.1">
    <property type="nucleotide sequence ID" value="XM_007777134.1"/>
</dbReference>
<dbReference type="GO" id="GO:0046983">
    <property type="term" value="F:protein dimerization activity"/>
    <property type="evidence" value="ECO:0007669"/>
    <property type="project" value="InterPro"/>
</dbReference>
<dbReference type="InterPro" id="IPR008906">
    <property type="entry name" value="HATC_C_dom"/>
</dbReference>
<sequence>MREEIVNAFQEYFIQLKLELDVGWFTMDNASNNVTAMQELQSLLQAREIEFDANQHRIMCFPHIVNICVNHIVKSFSDLRMVDAHAWDQAIPDEGTRTAFVGAVLSDPIAEARGIVRDWEVLGVFEHVLQIPHVAQQRMSSESLPRLGRAAAYLELLIYGWDHVGQVDPRAKPFADLGSNKAYEYYRRTDNSDAYVISMFLDPAFKLDWMEECWSSEAQESAEELIKKTICQYRECMPAPVRDSRHGAVRSTLASSFGIKDKTRRRRPQHREKHLDEEYQAYTSEPLAHEGLDPLKYWEGKRDTFPTLFAMAMDFMPIQASSVPSERVFSSAAETNTKKRNRLSSTMLEITQILKFGLKKERLSFVEGW</sequence>
<proteinExistence type="predicted"/>
<dbReference type="GeneID" id="19206813"/>
<keyword evidence="4" id="KW-0862">Zinc</keyword>
<dbReference type="AlphaFoldDB" id="R7SHD6"/>
<keyword evidence="2" id="KW-0479">Metal-binding</keyword>
<organism evidence="7 8">
    <name type="scientific">Coniophora puteana (strain RWD-64-598)</name>
    <name type="common">Brown rot fungus</name>
    <dbReference type="NCBI Taxonomy" id="741705"/>
    <lineage>
        <taxon>Eukaryota</taxon>
        <taxon>Fungi</taxon>
        <taxon>Dikarya</taxon>
        <taxon>Basidiomycota</taxon>
        <taxon>Agaricomycotina</taxon>
        <taxon>Agaricomycetes</taxon>
        <taxon>Agaricomycetidae</taxon>
        <taxon>Boletales</taxon>
        <taxon>Coniophorineae</taxon>
        <taxon>Coniophoraceae</taxon>
        <taxon>Coniophora</taxon>
    </lineage>
</organism>
<accession>R7SHD6</accession>
<keyword evidence="8" id="KW-1185">Reference proteome</keyword>
<evidence type="ECO:0000313" key="8">
    <source>
        <dbReference type="Proteomes" id="UP000053558"/>
    </source>
</evidence>
<reference evidence="8" key="1">
    <citation type="journal article" date="2012" name="Science">
        <title>The Paleozoic origin of enzymatic lignin decomposition reconstructed from 31 fungal genomes.</title>
        <authorList>
            <person name="Floudas D."/>
            <person name="Binder M."/>
            <person name="Riley R."/>
            <person name="Barry K."/>
            <person name="Blanchette R.A."/>
            <person name="Henrissat B."/>
            <person name="Martinez A.T."/>
            <person name="Otillar R."/>
            <person name="Spatafora J.W."/>
            <person name="Yadav J.S."/>
            <person name="Aerts A."/>
            <person name="Benoit I."/>
            <person name="Boyd A."/>
            <person name="Carlson A."/>
            <person name="Copeland A."/>
            <person name="Coutinho P.M."/>
            <person name="de Vries R.P."/>
            <person name="Ferreira P."/>
            <person name="Findley K."/>
            <person name="Foster B."/>
            <person name="Gaskell J."/>
            <person name="Glotzer D."/>
            <person name="Gorecki P."/>
            <person name="Heitman J."/>
            <person name="Hesse C."/>
            <person name="Hori C."/>
            <person name="Igarashi K."/>
            <person name="Jurgens J.A."/>
            <person name="Kallen N."/>
            <person name="Kersten P."/>
            <person name="Kohler A."/>
            <person name="Kuees U."/>
            <person name="Kumar T.K.A."/>
            <person name="Kuo A."/>
            <person name="LaButti K."/>
            <person name="Larrondo L.F."/>
            <person name="Lindquist E."/>
            <person name="Ling A."/>
            <person name="Lombard V."/>
            <person name="Lucas S."/>
            <person name="Lundell T."/>
            <person name="Martin R."/>
            <person name="McLaughlin D.J."/>
            <person name="Morgenstern I."/>
            <person name="Morin E."/>
            <person name="Murat C."/>
            <person name="Nagy L.G."/>
            <person name="Nolan M."/>
            <person name="Ohm R.A."/>
            <person name="Patyshakuliyeva A."/>
            <person name="Rokas A."/>
            <person name="Ruiz-Duenas F.J."/>
            <person name="Sabat G."/>
            <person name="Salamov A."/>
            <person name="Samejima M."/>
            <person name="Schmutz J."/>
            <person name="Slot J.C."/>
            <person name="St John F."/>
            <person name="Stenlid J."/>
            <person name="Sun H."/>
            <person name="Sun S."/>
            <person name="Syed K."/>
            <person name="Tsang A."/>
            <person name="Wiebenga A."/>
            <person name="Young D."/>
            <person name="Pisabarro A."/>
            <person name="Eastwood D.C."/>
            <person name="Martin F."/>
            <person name="Cullen D."/>
            <person name="Grigoriev I.V."/>
            <person name="Hibbett D.S."/>
        </authorList>
    </citation>
    <scope>NUCLEOTIDE SEQUENCE [LARGE SCALE GENOMIC DNA]</scope>
    <source>
        <strain evidence="8">RWD-64-598 SS2</strain>
    </source>
</reference>
<name>R7SHD6_CONPW</name>
<protein>
    <recommendedName>
        <fullName evidence="6">HAT C-terminal dimerisation domain-containing protein</fullName>
    </recommendedName>
</protein>
<dbReference type="OMA" id="PHIVNIC"/>
<dbReference type="EMBL" id="JH711592">
    <property type="protein sequence ID" value="EIW74484.1"/>
    <property type="molecule type" value="Genomic_DNA"/>
</dbReference>
<comment type="subcellular location">
    <subcellularLocation>
        <location evidence="1">Nucleus</location>
    </subcellularLocation>
</comment>
<dbReference type="Proteomes" id="UP000053558">
    <property type="component" value="Unassembled WGS sequence"/>
</dbReference>
<dbReference type="GO" id="GO:0005634">
    <property type="term" value="C:nucleus"/>
    <property type="evidence" value="ECO:0007669"/>
    <property type="project" value="UniProtKB-SubCell"/>
</dbReference>
<dbReference type="Pfam" id="PF05699">
    <property type="entry name" value="Dimer_Tnp_hAT"/>
    <property type="match status" value="1"/>
</dbReference>
<keyword evidence="3" id="KW-0863">Zinc-finger</keyword>
<evidence type="ECO:0000256" key="3">
    <source>
        <dbReference type="ARBA" id="ARBA00022771"/>
    </source>
</evidence>
<dbReference type="eggNOG" id="ENOG502SZ8P">
    <property type="taxonomic scope" value="Eukaryota"/>
</dbReference>
<dbReference type="OrthoDB" id="2639200at2759"/>